<keyword evidence="3" id="KW-1185">Reference proteome</keyword>
<feature type="compositionally biased region" description="Acidic residues" evidence="1">
    <location>
        <begin position="58"/>
        <end position="70"/>
    </location>
</feature>
<feature type="compositionally biased region" description="Basic and acidic residues" evidence="1">
    <location>
        <begin position="129"/>
        <end position="140"/>
    </location>
</feature>
<comment type="caution">
    <text evidence="2">The sequence shown here is derived from an EMBL/GenBank/DDBJ whole genome shotgun (WGS) entry which is preliminary data.</text>
</comment>
<evidence type="ECO:0000313" key="3">
    <source>
        <dbReference type="Proteomes" id="UP001189429"/>
    </source>
</evidence>
<evidence type="ECO:0000313" key="2">
    <source>
        <dbReference type="EMBL" id="CAK0820108.1"/>
    </source>
</evidence>
<feature type="compositionally biased region" description="Basic residues" evidence="1">
    <location>
        <begin position="249"/>
        <end position="260"/>
    </location>
</feature>
<organism evidence="2 3">
    <name type="scientific">Prorocentrum cordatum</name>
    <dbReference type="NCBI Taxonomy" id="2364126"/>
    <lineage>
        <taxon>Eukaryota</taxon>
        <taxon>Sar</taxon>
        <taxon>Alveolata</taxon>
        <taxon>Dinophyceae</taxon>
        <taxon>Prorocentrales</taxon>
        <taxon>Prorocentraceae</taxon>
        <taxon>Prorocentrum</taxon>
    </lineage>
</organism>
<evidence type="ECO:0000256" key="1">
    <source>
        <dbReference type="SAM" id="MobiDB-lite"/>
    </source>
</evidence>
<dbReference type="EMBL" id="CAUYUJ010007258">
    <property type="protein sequence ID" value="CAK0820108.1"/>
    <property type="molecule type" value="Genomic_DNA"/>
</dbReference>
<feature type="region of interest" description="Disordered" evidence="1">
    <location>
        <begin position="1"/>
        <end position="70"/>
    </location>
</feature>
<protein>
    <submittedName>
        <fullName evidence="2">Uncharacterized protein</fullName>
    </submittedName>
</protein>
<feature type="compositionally biased region" description="Basic residues" evidence="1">
    <location>
        <begin position="169"/>
        <end position="192"/>
    </location>
</feature>
<feature type="region of interest" description="Disordered" evidence="1">
    <location>
        <begin position="91"/>
        <end position="260"/>
    </location>
</feature>
<gene>
    <name evidence="2" type="ORF">PCOR1329_LOCUS21911</name>
</gene>
<reference evidence="2" key="1">
    <citation type="submission" date="2023-10" db="EMBL/GenBank/DDBJ databases">
        <authorList>
            <person name="Chen Y."/>
            <person name="Shah S."/>
            <person name="Dougan E. K."/>
            <person name="Thang M."/>
            <person name="Chan C."/>
        </authorList>
    </citation>
    <scope>NUCLEOTIDE SEQUENCE [LARGE SCALE GENOMIC DNA]</scope>
</reference>
<dbReference type="Proteomes" id="UP001189429">
    <property type="component" value="Unassembled WGS sequence"/>
</dbReference>
<accession>A0ABN9RPH2</accession>
<feature type="compositionally biased region" description="Low complexity" evidence="1">
    <location>
        <begin position="18"/>
        <end position="34"/>
    </location>
</feature>
<proteinExistence type="predicted"/>
<sequence>MASFCPRDPPRHPPEPPRLAAAQADACAAGTARASGPPRGEPGQRSSWLEADGTPLLLEDDGDEKSDEESAVLTIAENMSPRCCSEEQVLSAGGDGAVADGIPQPCPTGDSEGVCEPPSRNPKTIGLPRARDAAAERGDQPDALGQLPVRRWASRPARTGHFRLAAPAGRRRGRGPLRVPRRPGRRGRRGHGNGRPAGDAQLCPAGDARGPLRASAGDARERVVAGRGVRKVGLPRLGARRQRQDGWPRWRRRSPRGRRA</sequence>
<name>A0ABN9RPH2_9DINO</name>